<comment type="caution">
    <text evidence="1">The sequence shown here is derived from an EMBL/GenBank/DDBJ whole genome shotgun (WGS) entry which is preliminary data.</text>
</comment>
<dbReference type="RefSeq" id="WP_377982062.1">
    <property type="nucleotide sequence ID" value="NZ_JBBKXZ010000001.1"/>
</dbReference>
<dbReference type="Pfam" id="PF19570">
    <property type="entry name" value="DUF6088"/>
    <property type="match status" value="1"/>
</dbReference>
<evidence type="ECO:0000313" key="1">
    <source>
        <dbReference type="EMBL" id="MFD3393426.1"/>
    </source>
</evidence>
<dbReference type="InterPro" id="IPR045738">
    <property type="entry name" value="DUF6088"/>
</dbReference>
<protein>
    <submittedName>
        <fullName evidence="1">DUF6088 family protein</fullName>
    </submittedName>
</protein>
<keyword evidence="2" id="KW-1185">Reference proteome</keyword>
<evidence type="ECO:0000313" key="2">
    <source>
        <dbReference type="Proteomes" id="UP001598138"/>
    </source>
</evidence>
<reference evidence="1 2" key="1">
    <citation type="submission" date="2024-03" db="EMBL/GenBank/DDBJ databases">
        <title>Aquirufa genome sequencing.</title>
        <authorList>
            <person name="Pitt A."/>
            <person name="Hahn M.W."/>
        </authorList>
    </citation>
    <scope>NUCLEOTIDE SEQUENCE [LARGE SCALE GENOMIC DNA]</scope>
    <source>
        <strain evidence="1 2">OSTEICH-129V</strain>
    </source>
</reference>
<dbReference type="EMBL" id="JBBKXZ010000001">
    <property type="protein sequence ID" value="MFD3393426.1"/>
    <property type="molecule type" value="Genomic_DNA"/>
</dbReference>
<sequence>MSIASTIRTQIKRIPKGRTFGYADLSISKADYLTAAKALERMQAKDEIKKLAKGIFYVPEISIFGELKPMDSEQLRPYLFKNGKRVAYETGTSLYNQLGLTTQMAFKIKLACSQKRISLNRGSLQVKTVKSYVEITQDNYELLGLLDAIKDIKRIPDCPTKNAIQFFRARLKTMNNQEINKIIRYALAYPPRVRALLGAMLENNQYVGQLNTLKDSLNPLTRIPLRLSETDLPNQAQWYII</sequence>
<organism evidence="1 2">
    <name type="scientific">Aquirufa avitistagni</name>
    <dbReference type="NCBI Taxonomy" id="3104728"/>
    <lineage>
        <taxon>Bacteria</taxon>
        <taxon>Pseudomonadati</taxon>
        <taxon>Bacteroidota</taxon>
        <taxon>Cytophagia</taxon>
        <taxon>Cytophagales</taxon>
        <taxon>Flectobacillaceae</taxon>
        <taxon>Aquirufa</taxon>
    </lineage>
</organism>
<accession>A0ABW6D933</accession>
<dbReference type="Proteomes" id="UP001598138">
    <property type="component" value="Unassembled WGS sequence"/>
</dbReference>
<gene>
    <name evidence="1" type="ORF">U0R10_02215</name>
</gene>
<name>A0ABW6D933_9BACT</name>
<proteinExistence type="predicted"/>